<accession>H5UQ58</accession>
<gene>
    <name evidence="3" type="ORF">MOPEL_029_01450</name>
</gene>
<feature type="domain" description="HNH nuclease" evidence="2">
    <location>
        <begin position="64"/>
        <end position="116"/>
    </location>
</feature>
<dbReference type="eggNOG" id="COG1403">
    <property type="taxonomic scope" value="Bacteria"/>
</dbReference>
<dbReference type="Pfam" id="PF01844">
    <property type="entry name" value="HNH"/>
    <property type="match status" value="1"/>
</dbReference>
<dbReference type="InterPro" id="IPR002711">
    <property type="entry name" value="HNH"/>
</dbReference>
<dbReference type="STRING" id="1089455.MOPEL_029_01450"/>
<dbReference type="SMART" id="SM00507">
    <property type="entry name" value="HNHc"/>
    <property type="match status" value="1"/>
</dbReference>
<dbReference type="AlphaFoldDB" id="H5UQ58"/>
<proteinExistence type="predicted"/>
<sequence length="153" mass="16547">MSDRAFGPSPTSPPRQAASPPTWTPPSPPPRSAPWPATRRSCPPSWVAAGKLSSPDVAPASSPSQRIALALRGKGCTYPGCQAPPVWCDGHHIRHWADGGTTDLPDIALLCRHHHTVVHRQGHLVDDHGVHWRRSDGSPVGNAPRIGWITRRE</sequence>
<dbReference type="GO" id="GO:0004519">
    <property type="term" value="F:endonuclease activity"/>
    <property type="evidence" value="ECO:0007669"/>
    <property type="project" value="InterPro"/>
</dbReference>
<feature type="compositionally biased region" description="Pro residues" evidence="1">
    <location>
        <begin position="22"/>
        <end position="33"/>
    </location>
</feature>
<evidence type="ECO:0000313" key="4">
    <source>
        <dbReference type="Proteomes" id="UP000004367"/>
    </source>
</evidence>
<evidence type="ECO:0000256" key="1">
    <source>
        <dbReference type="SAM" id="MobiDB-lite"/>
    </source>
</evidence>
<feature type="compositionally biased region" description="Low complexity" evidence="1">
    <location>
        <begin position="53"/>
        <end position="63"/>
    </location>
</feature>
<reference evidence="3 4" key="1">
    <citation type="submission" date="2012-02" db="EMBL/GenBank/DDBJ databases">
        <title>Whole genome shotgun sequence of Mobilicoccus pelagius NBRC 104925.</title>
        <authorList>
            <person name="Yoshida Y."/>
            <person name="Hosoyama A."/>
            <person name="Tsuchikane K."/>
            <person name="Katsumata H."/>
            <person name="Yamazaki S."/>
            <person name="Fujita N."/>
        </authorList>
    </citation>
    <scope>NUCLEOTIDE SEQUENCE [LARGE SCALE GENOMIC DNA]</scope>
    <source>
        <strain evidence="3 4">NBRC 104925</strain>
    </source>
</reference>
<comment type="caution">
    <text evidence="3">The sequence shown here is derived from an EMBL/GenBank/DDBJ whole genome shotgun (WGS) entry which is preliminary data.</text>
</comment>
<keyword evidence="4" id="KW-1185">Reference proteome</keyword>
<dbReference type="Proteomes" id="UP000004367">
    <property type="component" value="Unassembled WGS sequence"/>
</dbReference>
<evidence type="ECO:0000313" key="3">
    <source>
        <dbReference type="EMBL" id="GAB47863.1"/>
    </source>
</evidence>
<dbReference type="EMBL" id="BAFE01000027">
    <property type="protein sequence ID" value="GAB47863.1"/>
    <property type="molecule type" value="Genomic_DNA"/>
</dbReference>
<protein>
    <recommendedName>
        <fullName evidence="2">HNH nuclease domain-containing protein</fullName>
    </recommendedName>
</protein>
<dbReference type="GO" id="GO:0008270">
    <property type="term" value="F:zinc ion binding"/>
    <property type="evidence" value="ECO:0007669"/>
    <property type="project" value="InterPro"/>
</dbReference>
<evidence type="ECO:0000259" key="2">
    <source>
        <dbReference type="SMART" id="SM00507"/>
    </source>
</evidence>
<feature type="region of interest" description="Disordered" evidence="1">
    <location>
        <begin position="1"/>
        <end position="63"/>
    </location>
</feature>
<dbReference type="GO" id="GO:0003676">
    <property type="term" value="F:nucleic acid binding"/>
    <property type="evidence" value="ECO:0007669"/>
    <property type="project" value="InterPro"/>
</dbReference>
<dbReference type="InterPro" id="IPR003615">
    <property type="entry name" value="HNH_nuc"/>
</dbReference>
<name>H5UQ58_9MICO</name>
<dbReference type="CDD" id="cd00085">
    <property type="entry name" value="HNHc"/>
    <property type="match status" value="1"/>
</dbReference>
<organism evidence="3 4">
    <name type="scientific">Mobilicoccus pelagius NBRC 104925</name>
    <dbReference type="NCBI Taxonomy" id="1089455"/>
    <lineage>
        <taxon>Bacteria</taxon>
        <taxon>Bacillati</taxon>
        <taxon>Actinomycetota</taxon>
        <taxon>Actinomycetes</taxon>
        <taxon>Micrococcales</taxon>
        <taxon>Dermatophilaceae</taxon>
        <taxon>Mobilicoccus</taxon>
    </lineage>
</organism>